<dbReference type="InterPro" id="IPR013611">
    <property type="entry name" value="Transp-assoc_OB_typ2"/>
</dbReference>
<evidence type="ECO:0000256" key="3">
    <source>
        <dbReference type="ARBA" id="ARBA00022840"/>
    </source>
</evidence>
<dbReference type="GO" id="GO:0005524">
    <property type="term" value="F:ATP binding"/>
    <property type="evidence" value="ECO:0007669"/>
    <property type="project" value="UniProtKB-KW"/>
</dbReference>
<sequence length="358" mass="40297">MARIIFENVDYGYKDTNILNNINLEVANGELFSLVGPSGAGKSTLLNLLAGFLYPKKGRILIDNQNITELPPYKRNVGLVFQSYALFPNMNVFNNVAYGLKIKKVNRSEIKERVIKALSMVNLEQYIKRMPRELSGGQQQRVAIARALVIRPQVLLLDEPLSGLDAKLRQKMRSVIRELQQRVGITTILVTHDQSEALSISDQIAVLGEGKIQQVGTPEAIYNRPVNAYVAEFIGSTNLLNTVSTTNEIKVSLTDINEKTIKFLTRPSKNFKGLKFMIRPENIRLVEHAEPETLQGILTKIEYLGNAEKGWIQLKTDELVFYRSINHDKKRLQTGSVINFSIDPELIVSINQNGSGRF</sequence>
<dbReference type="InterPro" id="IPR027417">
    <property type="entry name" value="P-loop_NTPase"/>
</dbReference>
<comment type="caution">
    <text evidence="6">The sequence shown here is derived from an EMBL/GenBank/DDBJ whole genome shotgun (WGS) entry which is preliminary data.</text>
</comment>
<dbReference type="SUPFAM" id="SSF50331">
    <property type="entry name" value="MOP-like"/>
    <property type="match status" value="1"/>
</dbReference>
<evidence type="ECO:0000256" key="1">
    <source>
        <dbReference type="ARBA" id="ARBA00022448"/>
    </source>
</evidence>
<dbReference type="PROSITE" id="PS00211">
    <property type="entry name" value="ABC_TRANSPORTER_1"/>
    <property type="match status" value="1"/>
</dbReference>
<dbReference type="Pfam" id="PF00005">
    <property type="entry name" value="ABC_tran"/>
    <property type="match status" value="1"/>
</dbReference>
<evidence type="ECO:0000256" key="2">
    <source>
        <dbReference type="ARBA" id="ARBA00022741"/>
    </source>
</evidence>
<protein>
    <submittedName>
        <fullName evidence="6">ABC transporter ATP-binding protein</fullName>
    </submittedName>
</protein>
<dbReference type="SUPFAM" id="SSF52540">
    <property type="entry name" value="P-loop containing nucleoside triphosphate hydrolases"/>
    <property type="match status" value="1"/>
</dbReference>
<dbReference type="PANTHER" id="PTHR42781:SF4">
    <property type="entry name" value="SPERMIDINE_PUTRESCINE IMPORT ATP-BINDING PROTEIN POTA"/>
    <property type="match status" value="1"/>
</dbReference>
<organism evidence="6 7">
    <name type="scientific">Loigolactobacillus binensis</name>
    <dbReference type="NCBI Taxonomy" id="2559922"/>
    <lineage>
        <taxon>Bacteria</taxon>
        <taxon>Bacillati</taxon>
        <taxon>Bacillota</taxon>
        <taxon>Bacilli</taxon>
        <taxon>Lactobacillales</taxon>
        <taxon>Lactobacillaceae</taxon>
        <taxon>Loigolactobacillus</taxon>
    </lineage>
</organism>
<dbReference type="EMBL" id="JBHTIO010000055">
    <property type="protein sequence ID" value="MFD0898551.1"/>
    <property type="molecule type" value="Genomic_DNA"/>
</dbReference>
<dbReference type="Pfam" id="PF08402">
    <property type="entry name" value="TOBE_2"/>
    <property type="match status" value="1"/>
</dbReference>
<evidence type="ECO:0000259" key="5">
    <source>
        <dbReference type="PROSITE" id="PS50893"/>
    </source>
</evidence>
<keyword evidence="3 6" id="KW-0067">ATP-binding</keyword>
<dbReference type="Proteomes" id="UP001597104">
    <property type="component" value="Unassembled WGS sequence"/>
</dbReference>
<dbReference type="Gene3D" id="3.40.50.300">
    <property type="entry name" value="P-loop containing nucleotide triphosphate hydrolases"/>
    <property type="match status" value="1"/>
</dbReference>
<dbReference type="InterPro" id="IPR003593">
    <property type="entry name" value="AAA+_ATPase"/>
</dbReference>
<keyword evidence="1" id="KW-0813">Transport</keyword>
<evidence type="ECO:0000313" key="7">
    <source>
        <dbReference type="Proteomes" id="UP001597104"/>
    </source>
</evidence>
<keyword evidence="4" id="KW-1278">Translocase</keyword>
<dbReference type="PROSITE" id="PS50893">
    <property type="entry name" value="ABC_TRANSPORTER_2"/>
    <property type="match status" value="1"/>
</dbReference>
<dbReference type="PANTHER" id="PTHR42781">
    <property type="entry name" value="SPERMIDINE/PUTRESCINE IMPORT ATP-BINDING PROTEIN POTA"/>
    <property type="match status" value="1"/>
</dbReference>
<keyword evidence="7" id="KW-1185">Reference proteome</keyword>
<keyword evidence="2" id="KW-0547">Nucleotide-binding</keyword>
<evidence type="ECO:0000256" key="4">
    <source>
        <dbReference type="ARBA" id="ARBA00022967"/>
    </source>
</evidence>
<gene>
    <name evidence="6" type="ORF">ACFQZ7_12585</name>
</gene>
<dbReference type="InterPro" id="IPR008995">
    <property type="entry name" value="Mo/tungstate-bd_C_term_dom"/>
</dbReference>
<proteinExistence type="predicted"/>
<name>A0ABW3EFR4_9LACO</name>
<dbReference type="Gene3D" id="2.40.50.100">
    <property type="match status" value="1"/>
</dbReference>
<dbReference type="InterPro" id="IPR017871">
    <property type="entry name" value="ABC_transporter-like_CS"/>
</dbReference>
<reference evidence="7" key="1">
    <citation type="journal article" date="2019" name="Int. J. Syst. Evol. Microbiol.">
        <title>The Global Catalogue of Microorganisms (GCM) 10K type strain sequencing project: providing services to taxonomists for standard genome sequencing and annotation.</title>
        <authorList>
            <consortium name="The Broad Institute Genomics Platform"/>
            <consortium name="The Broad Institute Genome Sequencing Center for Infectious Disease"/>
            <person name="Wu L."/>
            <person name="Ma J."/>
        </authorList>
    </citation>
    <scope>NUCLEOTIDE SEQUENCE [LARGE SCALE GENOMIC DNA]</scope>
    <source>
        <strain evidence="7">CCM 8925</strain>
    </source>
</reference>
<evidence type="ECO:0000313" key="6">
    <source>
        <dbReference type="EMBL" id="MFD0898551.1"/>
    </source>
</evidence>
<accession>A0ABW3EFR4</accession>
<dbReference type="InterPro" id="IPR050093">
    <property type="entry name" value="ABC_SmlMolc_Importer"/>
</dbReference>
<dbReference type="InterPro" id="IPR003439">
    <property type="entry name" value="ABC_transporter-like_ATP-bd"/>
</dbReference>
<dbReference type="SMART" id="SM00382">
    <property type="entry name" value="AAA"/>
    <property type="match status" value="1"/>
</dbReference>
<feature type="domain" description="ABC transporter" evidence="5">
    <location>
        <begin position="4"/>
        <end position="234"/>
    </location>
</feature>
<dbReference type="RefSeq" id="WP_137636866.1">
    <property type="nucleotide sequence ID" value="NZ_BJDN01000003.1"/>
</dbReference>